<dbReference type="OrthoDB" id="5784238at2"/>
<protein>
    <submittedName>
        <fullName evidence="2">Thioredoxin</fullName>
    </submittedName>
</protein>
<proteinExistence type="predicted"/>
<dbReference type="Pfam" id="PF00085">
    <property type="entry name" value="Thioredoxin"/>
    <property type="match status" value="1"/>
</dbReference>
<dbReference type="Proteomes" id="UP000799092">
    <property type="component" value="Unassembled WGS sequence"/>
</dbReference>
<dbReference type="SUPFAM" id="SSF52833">
    <property type="entry name" value="Thioredoxin-like"/>
    <property type="match status" value="1"/>
</dbReference>
<dbReference type="CDD" id="cd02947">
    <property type="entry name" value="TRX_family"/>
    <property type="match status" value="1"/>
</dbReference>
<organism evidence="2 3">
    <name type="scientific">Aquibacillus halophilus</name>
    <dbReference type="NCBI Taxonomy" id="930132"/>
    <lineage>
        <taxon>Bacteria</taxon>
        <taxon>Bacillati</taxon>
        <taxon>Bacillota</taxon>
        <taxon>Bacilli</taxon>
        <taxon>Bacillales</taxon>
        <taxon>Bacillaceae</taxon>
        <taxon>Aquibacillus</taxon>
    </lineage>
</organism>
<gene>
    <name evidence="2" type="ORF">GH741_18800</name>
</gene>
<comment type="caution">
    <text evidence="2">The sequence shown here is derived from an EMBL/GenBank/DDBJ whole genome shotgun (WGS) entry which is preliminary data.</text>
</comment>
<feature type="domain" description="Thioredoxin" evidence="1">
    <location>
        <begin position="22"/>
        <end position="96"/>
    </location>
</feature>
<keyword evidence="3" id="KW-1185">Reference proteome</keyword>
<dbReference type="InterPro" id="IPR036249">
    <property type="entry name" value="Thioredoxin-like_sf"/>
</dbReference>
<dbReference type="InterPro" id="IPR013766">
    <property type="entry name" value="Thioredoxin_domain"/>
</dbReference>
<accession>A0A6A8DHJ4</accession>
<dbReference type="RefSeq" id="WP_153738310.1">
    <property type="nucleotide sequence ID" value="NZ_WJNG01000018.1"/>
</dbReference>
<evidence type="ECO:0000313" key="2">
    <source>
        <dbReference type="EMBL" id="MRH44700.1"/>
    </source>
</evidence>
<evidence type="ECO:0000259" key="1">
    <source>
        <dbReference type="Pfam" id="PF00085"/>
    </source>
</evidence>
<dbReference type="AlphaFoldDB" id="A0A6A8DHJ4"/>
<dbReference type="EMBL" id="WJNG01000018">
    <property type="protein sequence ID" value="MRH44700.1"/>
    <property type="molecule type" value="Genomic_DNA"/>
</dbReference>
<evidence type="ECO:0000313" key="3">
    <source>
        <dbReference type="Proteomes" id="UP000799092"/>
    </source>
</evidence>
<name>A0A6A8DHJ4_9BACI</name>
<dbReference type="Gene3D" id="3.40.30.10">
    <property type="entry name" value="Glutaredoxin"/>
    <property type="match status" value="1"/>
</dbReference>
<sequence length="103" mass="12212">MLKVKNLTEIDNSISYKYIFVHTPFCGTCQLARRMLNTIEHIWETDLFYEMNASLFPEFMMKKEIKSVPCLIIIRNGVIQESIYAFESVTNIYNRIKTYSDQK</sequence>
<reference evidence="2" key="1">
    <citation type="submission" date="2019-11" db="EMBL/GenBank/DDBJ databases">
        <authorList>
            <person name="Li J."/>
        </authorList>
    </citation>
    <scope>NUCLEOTIDE SEQUENCE</scope>
    <source>
        <strain evidence="2">B6B</strain>
    </source>
</reference>